<sequence length="238" mass="27924">MAPTKSNEDSERGFQNILVGGEGTYDDPMVEWRLVLAGYRKLCPDRRRGCEAVAKAVTVALSLTNIEIRAWNHDTQYVYDAQGRRVFCIDEDGKRRPKLERADSHMTARIWDAAKPERDYHAHIYTVDDDRQVPQRLMLIGERLHTRDHDRQSPQLWPHVSWEWRRENPPTKDALERFIRSQWIDELILFDVDQKLDLKEWEKACREKQAEKEEALLGEAVLTPNQLQHVLKSCGFYG</sequence>
<evidence type="ECO:0008006" key="3">
    <source>
        <dbReference type="Google" id="ProtNLM"/>
    </source>
</evidence>
<reference evidence="1 2" key="1">
    <citation type="submission" date="2018-06" db="EMBL/GenBank/DDBJ databases">
        <title>Complete Genomes of Monosporascus.</title>
        <authorList>
            <person name="Robinson A.J."/>
            <person name="Natvig D.O."/>
        </authorList>
    </citation>
    <scope>NUCLEOTIDE SEQUENCE [LARGE SCALE GENOMIC DNA]</scope>
    <source>
        <strain evidence="1 2">CBS 609.92</strain>
    </source>
</reference>
<evidence type="ECO:0000313" key="2">
    <source>
        <dbReference type="Proteomes" id="UP000294003"/>
    </source>
</evidence>
<organism evidence="1 2">
    <name type="scientific">Monosporascus cannonballus</name>
    <dbReference type="NCBI Taxonomy" id="155416"/>
    <lineage>
        <taxon>Eukaryota</taxon>
        <taxon>Fungi</taxon>
        <taxon>Dikarya</taxon>
        <taxon>Ascomycota</taxon>
        <taxon>Pezizomycotina</taxon>
        <taxon>Sordariomycetes</taxon>
        <taxon>Xylariomycetidae</taxon>
        <taxon>Xylariales</taxon>
        <taxon>Xylariales incertae sedis</taxon>
        <taxon>Monosporascus</taxon>
    </lineage>
</organism>
<protein>
    <recommendedName>
        <fullName evidence="3">Fungal-type protein kinase domain-containing protein</fullName>
    </recommendedName>
</protein>
<keyword evidence="2" id="KW-1185">Reference proteome</keyword>
<proteinExistence type="predicted"/>
<name>A0ABY0GTA8_9PEZI</name>
<gene>
    <name evidence="1" type="ORF">DL762_009766</name>
</gene>
<dbReference type="EMBL" id="QJNS01000577">
    <property type="protein sequence ID" value="RYO76544.1"/>
    <property type="molecule type" value="Genomic_DNA"/>
</dbReference>
<comment type="caution">
    <text evidence="1">The sequence shown here is derived from an EMBL/GenBank/DDBJ whole genome shotgun (WGS) entry which is preliminary data.</text>
</comment>
<dbReference type="Proteomes" id="UP000294003">
    <property type="component" value="Unassembled WGS sequence"/>
</dbReference>
<evidence type="ECO:0000313" key="1">
    <source>
        <dbReference type="EMBL" id="RYO76544.1"/>
    </source>
</evidence>
<accession>A0ABY0GTA8</accession>